<accession>A0A9D2BEP7</accession>
<protein>
    <recommendedName>
        <fullName evidence="4">Cardiolipin synthase N-terminal domain-containing protein</fullName>
    </recommendedName>
</protein>
<dbReference type="EMBL" id="DXEL01000003">
    <property type="protein sequence ID" value="HIX73466.1"/>
    <property type="molecule type" value="Genomic_DNA"/>
</dbReference>
<sequence length="70" mass="7957">MGVPSIIGFIALPEIGFIIGIAVIIFGCTAVMQNPFISTGQKILWILTILVLNWIGLLWYYYVFYMKNKE</sequence>
<evidence type="ECO:0008006" key="4">
    <source>
        <dbReference type="Google" id="ProtNLM"/>
    </source>
</evidence>
<proteinExistence type="predicted"/>
<feature type="transmembrane region" description="Helical" evidence="1">
    <location>
        <begin position="43"/>
        <end position="62"/>
    </location>
</feature>
<evidence type="ECO:0000256" key="1">
    <source>
        <dbReference type="SAM" id="Phobius"/>
    </source>
</evidence>
<dbReference type="Proteomes" id="UP000886740">
    <property type="component" value="Unassembled WGS sequence"/>
</dbReference>
<reference evidence="2" key="1">
    <citation type="journal article" date="2021" name="PeerJ">
        <title>Extensive microbial diversity within the chicken gut microbiome revealed by metagenomics and culture.</title>
        <authorList>
            <person name="Gilroy R."/>
            <person name="Ravi A."/>
            <person name="Getino M."/>
            <person name="Pursley I."/>
            <person name="Horton D.L."/>
            <person name="Alikhan N.F."/>
            <person name="Baker D."/>
            <person name="Gharbi K."/>
            <person name="Hall N."/>
            <person name="Watson M."/>
            <person name="Adriaenssens E.M."/>
            <person name="Foster-Nyarko E."/>
            <person name="Jarju S."/>
            <person name="Secka A."/>
            <person name="Antonio M."/>
            <person name="Oren A."/>
            <person name="Chaudhuri R.R."/>
            <person name="La Ragione R."/>
            <person name="Hildebrand F."/>
            <person name="Pallen M.J."/>
        </authorList>
    </citation>
    <scope>NUCLEOTIDE SEQUENCE</scope>
    <source>
        <strain evidence="2">ChiGjej6B6-14162</strain>
    </source>
</reference>
<evidence type="ECO:0000313" key="3">
    <source>
        <dbReference type="Proteomes" id="UP000886740"/>
    </source>
</evidence>
<keyword evidence="1" id="KW-1133">Transmembrane helix</keyword>
<name>A0A9D2BEP7_9BACT</name>
<organism evidence="2 3">
    <name type="scientific">Candidatus Parabacteroides intestinipullorum</name>
    <dbReference type="NCBI Taxonomy" id="2838723"/>
    <lineage>
        <taxon>Bacteria</taxon>
        <taxon>Pseudomonadati</taxon>
        <taxon>Bacteroidota</taxon>
        <taxon>Bacteroidia</taxon>
        <taxon>Bacteroidales</taxon>
        <taxon>Tannerellaceae</taxon>
        <taxon>Parabacteroides</taxon>
    </lineage>
</organism>
<comment type="caution">
    <text evidence="2">The sequence shown here is derived from an EMBL/GenBank/DDBJ whole genome shotgun (WGS) entry which is preliminary data.</text>
</comment>
<keyword evidence="1" id="KW-0812">Transmembrane</keyword>
<evidence type="ECO:0000313" key="2">
    <source>
        <dbReference type="EMBL" id="HIX73466.1"/>
    </source>
</evidence>
<gene>
    <name evidence="2" type="ORF">H9977_00170</name>
</gene>
<keyword evidence="1" id="KW-0472">Membrane</keyword>
<dbReference type="AlphaFoldDB" id="A0A9D2BEP7"/>
<feature type="transmembrane region" description="Helical" evidence="1">
    <location>
        <begin position="6"/>
        <end position="31"/>
    </location>
</feature>
<reference evidence="2" key="2">
    <citation type="submission" date="2021-04" db="EMBL/GenBank/DDBJ databases">
        <authorList>
            <person name="Gilroy R."/>
        </authorList>
    </citation>
    <scope>NUCLEOTIDE SEQUENCE</scope>
    <source>
        <strain evidence="2">ChiGjej6B6-14162</strain>
    </source>
</reference>